<dbReference type="PIRSF" id="PIRSF006443">
    <property type="entry name" value="MoaB"/>
    <property type="match status" value="1"/>
</dbReference>
<evidence type="ECO:0000313" key="7">
    <source>
        <dbReference type="EMBL" id="RLV60738.1"/>
    </source>
</evidence>
<dbReference type="PANTHER" id="PTHR43232:SF2">
    <property type="entry name" value="MOLYBDENUM COFACTOR BIOSYNTHESIS PROTEIN B"/>
    <property type="match status" value="1"/>
</dbReference>
<dbReference type="RefSeq" id="WP_121838013.1">
    <property type="nucleotide sequence ID" value="NZ_ML014761.1"/>
</dbReference>
<comment type="similarity">
    <text evidence="2 5">Belongs to the MoaB/Mog family.</text>
</comment>
<dbReference type="Pfam" id="PF00994">
    <property type="entry name" value="MoCF_biosynth"/>
    <property type="match status" value="1"/>
</dbReference>
<reference evidence="7 8" key="1">
    <citation type="submission" date="2018-09" db="EMBL/GenBank/DDBJ databases">
        <title>Phylogeny of the Shewanellaceae, and recommendation for two new genera, Pseudoshewanella and Parashewanella.</title>
        <authorList>
            <person name="Wang G."/>
        </authorList>
    </citation>
    <scope>NUCLEOTIDE SEQUENCE [LARGE SCALE GENOMIC DNA]</scope>
    <source>
        <strain evidence="7 8">C51</strain>
    </source>
</reference>
<comment type="pathway">
    <text evidence="1 5">Cofactor biosynthesis; molybdopterin biosynthesis.</text>
</comment>
<evidence type="ECO:0000256" key="4">
    <source>
        <dbReference type="ARBA" id="ARBA00023150"/>
    </source>
</evidence>
<dbReference type="PANTHER" id="PTHR43232">
    <property type="entry name" value="MOLYBDENUM COFACTOR BIOSYNTHESIS PROTEIN B"/>
    <property type="match status" value="1"/>
</dbReference>
<dbReference type="AlphaFoldDB" id="A0A3L8Q1M0"/>
<dbReference type="NCBIfam" id="TIGR02667">
    <property type="entry name" value="moaB_proteo"/>
    <property type="match status" value="1"/>
</dbReference>
<gene>
    <name evidence="7" type="primary">moaB</name>
    <name evidence="7" type="ORF">D5018_05545</name>
</gene>
<dbReference type="InterPro" id="IPR036425">
    <property type="entry name" value="MoaB/Mog-like_dom_sf"/>
</dbReference>
<feature type="domain" description="MoaB/Mog" evidence="6">
    <location>
        <begin position="15"/>
        <end position="159"/>
    </location>
</feature>
<evidence type="ECO:0000259" key="6">
    <source>
        <dbReference type="SMART" id="SM00852"/>
    </source>
</evidence>
<dbReference type="UniPathway" id="UPA00344"/>
<evidence type="ECO:0000256" key="1">
    <source>
        <dbReference type="ARBA" id="ARBA00005046"/>
    </source>
</evidence>
<evidence type="ECO:0000313" key="8">
    <source>
        <dbReference type="Proteomes" id="UP000281474"/>
    </source>
</evidence>
<organism evidence="7 8">
    <name type="scientific">Parashewanella curva</name>
    <dbReference type="NCBI Taxonomy" id="2338552"/>
    <lineage>
        <taxon>Bacteria</taxon>
        <taxon>Pseudomonadati</taxon>
        <taxon>Pseudomonadota</taxon>
        <taxon>Gammaproteobacteria</taxon>
        <taxon>Alteromonadales</taxon>
        <taxon>Shewanellaceae</taxon>
        <taxon>Parashewanella</taxon>
    </lineage>
</organism>
<dbReference type="PROSITE" id="PS01078">
    <property type="entry name" value="MOCF_BIOSYNTHESIS_1"/>
    <property type="match status" value="1"/>
</dbReference>
<dbReference type="SUPFAM" id="SSF53218">
    <property type="entry name" value="Molybdenum cofactor biosynthesis proteins"/>
    <property type="match status" value="1"/>
</dbReference>
<name>A0A3L8Q1M0_9GAMM</name>
<dbReference type="Gene3D" id="3.40.980.10">
    <property type="entry name" value="MoaB/Mog-like domain"/>
    <property type="match status" value="1"/>
</dbReference>
<dbReference type="InterPro" id="IPR012245">
    <property type="entry name" value="MoaB"/>
</dbReference>
<sequence length="175" mass="19077">MAKCTTKEFVPLGIAVLTVSDRHTFDSDTSGSDLNNALTETGHHCVDRKISKDCIHHIRAIVSQWIINNEIHAIIINGGTGFTEGDNTPTAVSVLFDRPMEGFGELFRQLSFDDIGTSCVQSRAIGGLANRTAIFCLPGSPGACQLGWEQIIKPQLDARTRPCNFVGHLKPNKSR</sequence>
<keyword evidence="8" id="KW-1185">Reference proteome</keyword>
<dbReference type="NCBIfam" id="TIGR00177">
    <property type="entry name" value="molyb_syn"/>
    <property type="match status" value="1"/>
</dbReference>
<dbReference type="Proteomes" id="UP000281474">
    <property type="component" value="Unassembled WGS sequence"/>
</dbReference>
<dbReference type="EMBL" id="QZEI01000012">
    <property type="protein sequence ID" value="RLV60738.1"/>
    <property type="molecule type" value="Genomic_DNA"/>
</dbReference>
<keyword evidence="4 5" id="KW-0501">Molybdenum cofactor biosynthesis</keyword>
<dbReference type="SMART" id="SM00852">
    <property type="entry name" value="MoCF_biosynth"/>
    <property type="match status" value="1"/>
</dbReference>
<dbReference type="CDD" id="cd00886">
    <property type="entry name" value="MogA_MoaB"/>
    <property type="match status" value="1"/>
</dbReference>
<protein>
    <recommendedName>
        <fullName evidence="3 5">Molybdenum cofactor biosynthesis protein B</fullName>
    </recommendedName>
</protein>
<comment type="function">
    <text evidence="5">May be involved in the biosynthesis of molybdopterin.</text>
</comment>
<evidence type="ECO:0000256" key="3">
    <source>
        <dbReference type="ARBA" id="ARBA00015262"/>
    </source>
</evidence>
<dbReference type="OrthoDB" id="9784492at2"/>
<dbReference type="InterPro" id="IPR008284">
    <property type="entry name" value="MoCF_biosynth_CS"/>
</dbReference>
<dbReference type="GO" id="GO:0005829">
    <property type="term" value="C:cytosol"/>
    <property type="evidence" value="ECO:0007669"/>
    <property type="project" value="TreeGrafter"/>
</dbReference>
<accession>A0A3L8Q1M0</accession>
<proteinExistence type="inferred from homology"/>
<dbReference type="GO" id="GO:0006777">
    <property type="term" value="P:Mo-molybdopterin cofactor biosynthetic process"/>
    <property type="evidence" value="ECO:0007669"/>
    <property type="project" value="UniProtKB-UniRule"/>
</dbReference>
<comment type="caution">
    <text evidence="7">The sequence shown here is derived from an EMBL/GenBank/DDBJ whole genome shotgun (WGS) entry which is preliminary data.</text>
</comment>
<evidence type="ECO:0000256" key="5">
    <source>
        <dbReference type="PIRNR" id="PIRNR006443"/>
    </source>
</evidence>
<dbReference type="InterPro" id="IPR001453">
    <property type="entry name" value="MoaB/Mog_dom"/>
</dbReference>
<dbReference type="InterPro" id="IPR013484">
    <property type="entry name" value="MoaB_proteobac"/>
</dbReference>
<evidence type="ECO:0000256" key="2">
    <source>
        <dbReference type="ARBA" id="ARBA00006112"/>
    </source>
</evidence>